<evidence type="ECO:0000259" key="2">
    <source>
        <dbReference type="Pfam" id="PF00288"/>
    </source>
</evidence>
<feature type="domain" description="GHMP kinase N-terminal" evidence="2">
    <location>
        <begin position="73"/>
        <end position="138"/>
    </location>
</feature>
<dbReference type="HOGENOM" id="CLU_081191_0_0_2"/>
<keyword evidence="1" id="KW-0547">Nucleotide-binding</keyword>
<proteinExistence type="inferred from homology"/>
<dbReference type="InterPro" id="IPR006204">
    <property type="entry name" value="GHMP_kinase_N_dom"/>
</dbReference>
<reference evidence="3 4" key="1">
    <citation type="journal article" date="2010" name="Stand. Genomic Sci.">
        <title>Complete genome sequence of Ignisphaera aggregans type strain (AQ1.S1).</title>
        <authorList>
            <person name="Goker M."/>
            <person name="Held B."/>
            <person name="Lapidus A."/>
            <person name="Nolan M."/>
            <person name="Spring S."/>
            <person name="Yasawong M."/>
            <person name="Lucas S."/>
            <person name="Glavina Del Rio T."/>
            <person name="Tice H."/>
            <person name="Cheng J.F."/>
            <person name="Goodwin L."/>
            <person name="Tapia R."/>
            <person name="Pitluck S."/>
            <person name="Liolios K."/>
            <person name="Ivanova N."/>
            <person name="Mavromatis K."/>
            <person name="Mikhailova N."/>
            <person name="Pati A."/>
            <person name="Chen A."/>
            <person name="Palaniappan K."/>
            <person name="Brambilla E."/>
            <person name="Land M."/>
            <person name="Hauser L."/>
            <person name="Chang Y.J."/>
            <person name="Jeffries C.D."/>
            <person name="Brettin T."/>
            <person name="Detter J.C."/>
            <person name="Han C."/>
            <person name="Rohde M."/>
            <person name="Sikorski J."/>
            <person name="Woyke T."/>
            <person name="Bristow J."/>
            <person name="Eisen J.A."/>
            <person name="Markowitz V."/>
            <person name="Hugenholtz P."/>
            <person name="Kyrpides N.C."/>
            <person name="Klenk H.P."/>
        </authorList>
    </citation>
    <scope>NUCLEOTIDE SEQUENCE [LARGE SCALE GENOMIC DNA]</scope>
    <source>
        <strain evidence="4">DSM 17230 / JCM 13409 / AQ1.S1</strain>
    </source>
</reference>
<dbReference type="PIRSF" id="PIRSF016896">
    <property type="entry name" value="GHMP_arc_MJ0969"/>
    <property type="match status" value="1"/>
</dbReference>
<keyword evidence="1" id="KW-0067">ATP-binding</keyword>
<dbReference type="InterPro" id="IPR020568">
    <property type="entry name" value="Ribosomal_Su5_D2-typ_SF"/>
</dbReference>
<dbReference type="HAMAP" id="MF_02223">
    <property type="entry name" value="Pantoate_kinase"/>
    <property type="match status" value="1"/>
</dbReference>
<dbReference type="PANTHER" id="PTHR42282:SF1">
    <property type="entry name" value="PANTOATE KINASE"/>
    <property type="match status" value="1"/>
</dbReference>
<dbReference type="STRING" id="583356.Igag_0498"/>
<organism evidence="3 4">
    <name type="scientific">Ignisphaera aggregans (strain DSM 17230 / JCM 13409 / AQ1.S1)</name>
    <dbReference type="NCBI Taxonomy" id="583356"/>
    <lineage>
        <taxon>Archaea</taxon>
        <taxon>Thermoproteota</taxon>
        <taxon>Thermoprotei</taxon>
        <taxon>Desulfurococcales</taxon>
        <taxon>Desulfurococcaceae</taxon>
        <taxon>Ignisphaera</taxon>
    </lineage>
</organism>
<dbReference type="InterPro" id="IPR014721">
    <property type="entry name" value="Ribsml_uS5_D2-typ_fold_subgr"/>
</dbReference>
<dbReference type="GO" id="GO:0016301">
    <property type="term" value="F:kinase activity"/>
    <property type="evidence" value="ECO:0007669"/>
    <property type="project" value="UniProtKB-UniRule"/>
</dbReference>
<dbReference type="Pfam" id="PF00288">
    <property type="entry name" value="GHMP_kinases_N"/>
    <property type="match status" value="1"/>
</dbReference>
<dbReference type="BioCyc" id="IAGG583356:GHAH-502-MONOMER"/>
<sequence>MKIRTRVPAGLSGFFVPHITDKLETTGAYGGGLLVDRGVELELSIDLDVDRDVRIVRNIVNGEEIDSCIARYIVDRMTREVGIDRYNITINQRVFVPIGGGYGSSGSSALAIAIAIARALKLKTTLRQIAEVAHEADIVCKTGLGTVVGLLNPCGGIVIVKRAGGPFYAEIEHIPIDNTIIALTAFYKPIPKESILSSHEELERIRIIGVKTLGRILEEPTPEVFIRECYSFAIKTGFARGYIAEILRSVNSLRGVVGASMNMIGEGIFMFVEREYINDVEEYVKKLNPRWIYIWRPINCLEIDVT</sequence>
<keyword evidence="1 3" id="KW-0418">Kinase</keyword>
<evidence type="ECO:0000313" key="4">
    <source>
        <dbReference type="Proteomes" id="UP000001304"/>
    </source>
</evidence>
<evidence type="ECO:0000313" key="3">
    <source>
        <dbReference type="EMBL" id="ADM27336.1"/>
    </source>
</evidence>
<dbReference type="GO" id="GO:0005524">
    <property type="term" value="F:ATP binding"/>
    <property type="evidence" value="ECO:0007669"/>
    <property type="project" value="UniProtKB-KW"/>
</dbReference>
<dbReference type="Proteomes" id="UP000001304">
    <property type="component" value="Chromosome"/>
</dbReference>
<dbReference type="KEGG" id="iag:Igag_0498"/>
<comment type="pathway">
    <text evidence="1">Cofactor biosynthesis; coenzyme A biosynthesis.</text>
</comment>
<dbReference type="EMBL" id="CP002098">
    <property type="protein sequence ID" value="ADM27336.1"/>
    <property type="molecule type" value="Genomic_DNA"/>
</dbReference>
<comment type="similarity">
    <text evidence="1">Belongs to the GHMP kinase family. PoK subfamily.</text>
</comment>
<keyword evidence="1" id="KW-0808">Transferase</keyword>
<dbReference type="EC" id="2.7.1.169" evidence="1"/>
<dbReference type="AlphaFoldDB" id="E0SRY6"/>
<name>E0SRY6_IGNAA</name>
<dbReference type="GO" id="GO:0015937">
    <property type="term" value="P:coenzyme A biosynthetic process"/>
    <property type="evidence" value="ECO:0007669"/>
    <property type="project" value="UniProtKB-UniRule"/>
</dbReference>
<comment type="catalytic activity">
    <reaction evidence="1">
        <text>(R)-pantoate + ATP = (R)-4-phosphopantoate + ADP + H(+)</text>
        <dbReference type="Rhea" id="RHEA:28246"/>
        <dbReference type="ChEBI" id="CHEBI:15378"/>
        <dbReference type="ChEBI" id="CHEBI:15980"/>
        <dbReference type="ChEBI" id="CHEBI:30616"/>
        <dbReference type="ChEBI" id="CHEBI:61294"/>
        <dbReference type="ChEBI" id="CHEBI:456216"/>
        <dbReference type="EC" id="2.7.1.169"/>
    </reaction>
</comment>
<evidence type="ECO:0000256" key="1">
    <source>
        <dbReference type="HAMAP-Rule" id="MF_02223"/>
    </source>
</evidence>
<dbReference type="Gene3D" id="3.30.230.10">
    <property type="match status" value="1"/>
</dbReference>
<keyword evidence="4" id="KW-1185">Reference proteome</keyword>
<comment type="function">
    <text evidence="1">Phosphorylates (R)-pantoate to form (R)-4-phosphopantoate in the CoA biosynthesis pathway.</text>
</comment>
<dbReference type="InterPro" id="IPR012043">
    <property type="entry name" value="PoK"/>
</dbReference>
<accession>E0SRY6</accession>
<dbReference type="UniPathway" id="UPA00241"/>
<dbReference type="SUPFAM" id="SSF54211">
    <property type="entry name" value="Ribosomal protein S5 domain 2-like"/>
    <property type="match status" value="1"/>
</dbReference>
<dbReference type="PANTHER" id="PTHR42282">
    <property type="entry name" value="PANTOATE KINASE-RELATED"/>
    <property type="match status" value="1"/>
</dbReference>
<gene>
    <name evidence="3" type="ordered locus">Igag_0498</name>
</gene>
<protein>
    <recommendedName>
        <fullName evidence="1">Pantoate kinase</fullName>
        <shortName evidence="1">PoK</shortName>
        <ecNumber evidence="1">2.7.1.169</ecNumber>
    </recommendedName>
</protein>
<keyword evidence="1" id="KW-0173">Coenzyme A biosynthesis</keyword>